<dbReference type="Gene3D" id="3.50.50.60">
    <property type="entry name" value="FAD/NAD(P)-binding domain"/>
    <property type="match status" value="1"/>
</dbReference>
<dbReference type="GO" id="GO:0005737">
    <property type="term" value="C:cytoplasm"/>
    <property type="evidence" value="ECO:0007669"/>
    <property type="project" value="TreeGrafter"/>
</dbReference>
<dbReference type="Gene3D" id="3.30.9.10">
    <property type="entry name" value="D-Amino Acid Oxidase, subunit A, domain 2"/>
    <property type="match status" value="1"/>
</dbReference>
<reference evidence="3" key="1">
    <citation type="submission" date="2021-03" db="EMBL/GenBank/DDBJ databases">
        <title>Genome sequencing and assembly of Tianweitania sediminis.</title>
        <authorList>
            <person name="Chhetri G."/>
        </authorList>
    </citation>
    <scope>NUCLEOTIDE SEQUENCE</scope>
    <source>
        <strain evidence="3">Z8</strain>
    </source>
</reference>
<dbReference type="InterPro" id="IPR036188">
    <property type="entry name" value="FAD/NAD-bd_sf"/>
</dbReference>
<accession>A0A8J7R1Z5</accession>
<gene>
    <name evidence="3" type="ORF">J5Y06_08650</name>
</gene>
<dbReference type="InterPro" id="IPR006076">
    <property type="entry name" value="FAD-dep_OxRdtase"/>
</dbReference>
<dbReference type="SUPFAM" id="SSF51905">
    <property type="entry name" value="FAD/NAD(P)-binding domain"/>
    <property type="match status" value="1"/>
</dbReference>
<dbReference type="RefSeq" id="WP_209334737.1">
    <property type="nucleotide sequence ID" value="NZ_JAGIYY010000002.1"/>
</dbReference>
<dbReference type="AlphaFoldDB" id="A0A8J7R1Z5"/>
<dbReference type="Pfam" id="PF01266">
    <property type="entry name" value="DAO"/>
    <property type="match status" value="1"/>
</dbReference>
<comment type="caution">
    <text evidence="3">The sequence shown here is derived from an EMBL/GenBank/DDBJ whole genome shotgun (WGS) entry which is preliminary data.</text>
</comment>
<dbReference type="GO" id="GO:0016491">
    <property type="term" value="F:oxidoreductase activity"/>
    <property type="evidence" value="ECO:0007669"/>
    <property type="project" value="UniProtKB-KW"/>
</dbReference>
<keyword evidence="1" id="KW-0560">Oxidoreductase</keyword>
<dbReference type="EMBL" id="JAGIYY010000002">
    <property type="protein sequence ID" value="MBP0438715.1"/>
    <property type="molecule type" value="Genomic_DNA"/>
</dbReference>
<name>A0A8J7R1Z5_9HYPH</name>
<dbReference type="Proteomes" id="UP000666240">
    <property type="component" value="Unassembled WGS sequence"/>
</dbReference>
<evidence type="ECO:0000313" key="3">
    <source>
        <dbReference type="EMBL" id="MBP0438715.1"/>
    </source>
</evidence>
<sequence>MLDDPRSHGLWERTAPPAPVTAALNDTIQSDVVVVGAGFTGLSAALHLATNGVRVVVLEAAEIGFGGSGRNVGLVNAGLWTMPDDLPEALGPVHGERLLTLLGNAPSVVFDLVEQHGIACEATRTGTLHLGVGKKGTAELTERARQWQARDAPVELLERAETARKVGTSHYASALLDRRAGTIQPLAYVRGLADAALRAGATIHTRSPVTGAVEDGAGWRVETPSGAVTAQWVIVATNAYTARPWPEIREEVVHLPYFNIATVPLSANVRSSILPERQGCWDTKEVLSSFRFDQAGRLVIGSVGALRGSGTAIHRRWARRSLQRLFPQLGDIAFEAEWYGKIGMTADSLPRFHRLANRVVSFSGYNGRGIGPGTVFGQVLAQLVSGQIGEDDLPLPLTQPEPQRFRGAREAYYELGAQIAHLSSRV</sequence>
<evidence type="ECO:0000313" key="4">
    <source>
        <dbReference type="Proteomes" id="UP000666240"/>
    </source>
</evidence>
<proteinExistence type="predicted"/>
<keyword evidence="4" id="KW-1185">Reference proteome</keyword>
<dbReference type="PANTHER" id="PTHR13847:SF281">
    <property type="entry name" value="FAD DEPENDENT OXIDOREDUCTASE DOMAIN-CONTAINING PROTEIN"/>
    <property type="match status" value="1"/>
</dbReference>
<feature type="domain" description="FAD dependent oxidoreductase" evidence="2">
    <location>
        <begin position="31"/>
        <end position="383"/>
    </location>
</feature>
<organism evidence="3 4">
    <name type="scientific">Tianweitania sediminis</name>
    <dbReference type="NCBI Taxonomy" id="1502156"/>
    <lineage>
        <taxon>Bacteria</taxon>
        <taxon>Pseudomonadati</taxon>
        <taxon>Pseudomonadota</taxon>
        <taxon>Alphaproteobacteria</taxon>
        <taxon>Hyphomicrobiales</taxon>
        <taxon>Phyllobacteriaceae</taxon>
        <taxon>Tianweitania</taxon>
    </lineage>
</organism>
<evidence type="ECO:0000256" key="1">
    <source>
        <dbReference type="ARBA" id="ARBA00023002"/>
    </source>
</evidence>
<dbReference type="PANTHER" id="PTHR13847">
    <property type="entry name" value="SARCOSINE DEHYDROGENASE-RELATED"/>
    <property type="match status" value="1"/>
</dbReference>
<evidence type="ECO:0000259" key="2">
    <source>
        <dbReference type="Pfam" id="PF01266"/>
    </source>
</evidence>
<protein>
    <submittedName>
        <fullName evidence="3">FAD-binding oxidoreductase</fullName>
    </submittedName>
</protein>